<accession>A0A4U0V3P4</accession>
<dbReference type="GO" id="GO:0000981">
    <property type="term" value="F:DNA-binding transcription factor activity, RNA polymerase II-specific"/>
    <property type="evidence" value="ECO:0007669"/>
    <property type="project" value="TreeGrafter"/>
</dbReference>
<evidence type="ECO:0000256" key="1">
    <source>
        <dbReference type="ARBA" id="ARBA00004123"/>
    </source>
</evidence>
<gene>
    <name evidence="10" type="ORF">B0A54_06846</name>
</gene>
<evidence type="ECO:0000313" key="10">
    <source>
        <dbReference type="EMBL" id="TKA42396.1"/>
    </source>
</evidence>
<comment type="subcellular location">
    <subcellularLocation>
        <location evidence="1">Nucleus</location>
    </subcellularLocation>
    <subcellularLocation>
        <location evidence="8">Peroxisome membrane</location>
    </subcellularLocation>
</comment>
<dbReference type="CDD" id="cd12148">
    <property type="entry name" value="fungal_TF_MHR"/>
    <property type="match status" value="1"/>
</dbReference>
<dbReference type="InterPro" id="IPR008733">
    <property type="entry name" value="PEX11"/>
</dbReference>
<dbReference type="Proteomes" id="UP000310066">
    <property type="component" value="Unassembled WGS sequence"/>
</dbReference>
<dbReference type="GO" id="GO:0005634">
    <property type="term" value="C:nucleus"/>
    <property type="evidence" value="ECO:0007669"/>
    <property type="project" value="UniProtKB-SubCell"/>
</dbReference>
<dbReference type="InterPro" id="IPR051089">
    <property type="entry name" value="prtT"/>
</dbReference>
<evidence type="ECO:0008006" key="12">
    <source>
        <dbReference type="Google" id="ProtNLM"/>
    </source>
</evidence>
<comment type="caution">
    <text evidence="10">The sequence shown here is derived from an EMBL/GenBank/DDBJ whole genome shotgun (WGS) entry which is preliminary data.</text>
</comment>
<dbReference type="PANTHER" id="PTHR31845:SF10">
    <property type="entry name" value="ZN(II)2CYS6 TRANSCRIPTION FACTOR (EUROFUNG)"/>
    <property type="match status" value="1"/>
</dbReference>
<keyword evidence="7" id="KW-0539">Nucleus</keyword>
<evidence type="ECO:0000256" key="8">
    <source>
        <dbReference type="ARBA" id="ARBA00046271"/>
    </source>
</evidence>
<dbReference type="GO" id="GO:0005778">
    <property type="term" value="C:peroxisomal membrane"/>
    <property type="evidence" value="ECO:0007669"/>
    <property type="project" value="UniProtKB-SubCell"/>
</dbReference>
<evidence type="ECO:0000256" key="9">
    <source>
        <dbReference type="SAM" id="MobiDB-lite"/>
    </source>
</evidence>
<reference evidence="10 11" key="1">
    <citation type="submission" date="2017-03" db="EMBL/GenBank/DDBJ databases">
        <title>Genomes of endolithic fungi from Antarctica.</title>
        <authorList>
            <person name="Coleine C."/>
            <person name="Masonjones S."/>
            <person name="Stajich J.E."/>
        </authorList>
    </citation>
    <scope>NUCLEOTIDE SEQUENCE [LARGE SCALE GENOMIC DNA]</scope>
    <source>
        <strain evidence="10 11">CCFEE 5311</strain>
    </source>
</reference>
<feature type="region of interest" description="Disordered" evidence="9">
    <location>
        <begin position="694"/>
        <end position="716"/>
    </location>
</feature>
<evidence type="ECO:0000313" key="11">
    <source>
        <dbReference type="Proteomes" id="UP000310066"/>
    </source>
</evidence>
<keyword evidence="3" id="KW-0238">DNA-binding</keyword>
<dbReference type="Pfam" id="PF05648">
    <property type="entry name" value="PEX11"/>
    <property type="match status" value="1"/>
</dbReference>
<evidence type="ECO:0000256" key="3">
    <source>
        <dbReference type="ARBA" id="ARBA00023125"/>
    </source>
</evidence>
<protein>
    <recommendedName>
        <fullName evidence="12">Transcription factor domain-containing protein</fullName>
    </recommendedName>
</protein>
<evidence type="ECO:0000256" key="7">
    <source>
        <dbReference type="ARBA" id="ARBA00023242"/>
    </source>
</evidence>
<dbReference type="OrthoDB" id="5226580at2759"/>
<name>A0A4U0V3P4_9PEZI</name>
<dbReference type="EMBL" id="NAJP01000023">
    <property type="protein sequence ID" value="TKA42396.1"/>
    <property type="molecule type" value="Genomic_DNA"/>
</dbReference>
<feature type="region of interest" description="Disordered" evidence="9">
    <location>
        <begin position="235"/>
        <end position="260"/>
    </location>
</feature>
<dbReference type="GO" id="GO:0016559">
    <property type="term" value="P:peroxisome fission"/>
    <property type="evidence" value="ECO:0007669"/>
    <property type="project" value="InterPro"/>
</dbReference>
<evidence type="ECO:0000256" key="6">
    <source>
        <dbReference type="ARBA" id="ARBA00023163"/>
    </source>
</evidence>
<dbReference type="STRING" id="329885.A0A4U0V3P4"/>
<feature type="compositionally biased region" description="Polar residues" evidence="9">
    <location>
        <begin position="240"/>
        <end position="257"/>
    </location>
</feature>
<organism evidence="10 11">
    <name type="scientific">Friedmanniomyces endolithicus</name>
    <dbReference type="NCBI Taxonomy" id="329885"/>
    <lineage>
        <taxon>Eukaryota</taxon>
        <taxon>Fungi</taxon>
        <taxon>Dikarya</taxon>
        <taxon>Ascomycota</taxon>
        <taxon>Pezizomycotina</taxon>
        <taxon>Dothideomycetes</taxon>
        <taxon>Dothideomycetidae</taxon>
        <taxon>Mycosphaerellales</taxon>
        <taxon>Teratosphaeriaceae</taxon>
        <taxon>Friedmanniomyces</taxon>
    </lineage>
</organism>
<dbReference type="PANTHER" id="PTHR31845">
    <property type="entry name" value="FINGER DOMAIN PROTEIN, PUTATIVE-RELATED"/>
    <property type="match status" value="1"/>
</dbReference>
<keyword evidence="2" id="KW-0805">Transcription regulation</keyword>
<keyword evidence="6" id="KW-0804">Transcription</keyword>
<dbReference type="GO" id="GO:0000976">
    <property type="term" value="F:transcription cis-regulatory region binding"/>
    <property type="evidence" value="ECO:0007669"/>
    <property type="project" value="TreeGrafter"/>
</dbReference>
<evidence type="ECO:0000256" key="2">
    <source>
        <dbReference type="ARBA" id="ARBA00023015"/>
    </source>
</evidence>
<evidence type="ECO:0000256" key="4">
    <source>
        <dbReference type="ARBA" id="ARBA00023136"/>
    </source>
</evidence>
<proteinExistence type="predicted"/>
<evidence type="ECO:0000256" key="5">
    <source>
        <dbReference type="ARBA" id="ARBA00023140"/>
    </source>
</evidence>
<sequence>MVADALIYHPAVSHYNRFVATTAGRDKTLRTVQYFSRFLAWYTYRTNSPAATVAFFQALMKNFGSVRKALRLGKFVEHFKAAAVAADSKPGSIDPVVKYLAVGRQLGYAFYIALDNLAYFDQTGVRKFDGAVRVQKEAYRAWLAGLACNIVAGTYQLYNLRVAARKQRDGQDAEKAVEAKKLESTGVEYSHRLIESKIGCEVSPPHSQHRDSDPRVRNRTSEVLDSMCEDFDRSLPDASQGISRQTSGADSIDTTASDRLMSPEEKAQLEVLGVTMSEAEVLLNRFRRLMAPLMPFVVLPSEISAAQLYTQEPFLLHAIITVTYFHDLSKQQILVKHLMRDVSQRILLDNEKTVGILQGLLVFVAWYHIHVFWGQQVTNLLHLAIAMTIDLGIDRTPGSCQSDFKAATTKAVQGSSLMPKAATLEEHRVLAGVFYLTSMLASSFKKIDALSYTRYLEDCLITLEQTKQHDSDLLLVQIVRLQHLAEDTHTTETPTAPMQMYIKAFDADLTKLTDSNPCKEDNKLLKMQYLTAEILVWELSLNDLQENKTVPLRSHLDDLYRCIDAIKRFIDVYFSIPIDDYLLVPFSVFGQFAHAFIVQTKLASLEVDGWDLKTLHESLNFLNVIDEAAARFEAVAKGSPDGLQIKNEVFHKWAHRLRWMKQVYEAKFSPGQNAKDTGTLYERQAAVTTLFRPPESFNSQATPGGPQQPTPPDDALSANFFNYLDDDFWSNFPAEYGVDFQGMVSNVASPYP</sequence>
<dbReference type="AlphaFoldDB" id="A0A4U0V3P4"/>
<keyword evidence="4" id="KW-0472">Membrane</keyword>
<keyword evidence="5" id="KW-0576">Peroxisome</keyword>